<feature type="transmembrane region" description="Helical" evidence="1">
    <location>
        <begin position="35"/>
        <end position="58"/>
    </location>
</feature>
<keyword evidence="4" id="KW-1185">Reference proteome</keyword>
<evidence type="ECO:0000313" key="3">
    <source>
        <dbReference type="EMBL" id="GGO00492.1"/>
    </source>
</evidence>
<reference evidence="4" key="1">
    <citation type="journal article" date="2019" name="Int. J. Syst. Evol. Microbiol.">
        <title>The Global Catalogue of Microorganisms (GCM) 10K type strain sequencing project: providing services to taxonomists for standard genome sequencing and annotation.</title>
        <authorList>
            <consortium name="The Broad Institute Genomics Platform"/>
            <consortium name="The Broad Institute Genome Sequencing Center for Infectious Disease"/>
            <person name="Wu L."/>
            <person name="Ma J."/>
        </authorList>
    </citation>
    <scope>NUCLEOTIDE SEQUENCE [LARGE SCALE GENOMIC DNA]</scope>
    <source>
        <strain evidence="4">CGMCC 1.6964</strain>
    </source>
</reference>
<proteinExistence type="predicted"/>
<feature type="domain" description="VanZ-like" evidence="2">
    <location>
        <begin position="41"/>
        <end position="177"/>
    </location>
</feature>
<protein>
    <submittedName>
        <fullName evidence="3">VanZ family protein</fullName>
    </submittedName>
</protein>
<evidence type="ECO:0000313" key="4">
    <source>
        <dbReference type="Proteomes" id="UP000606653"/>
    </source>
</evidence>
<name>A0ABQ2L2Q1_9BACL</name>
<gene>
    <name evidence="3" type="ORF">GCM10010969_21780</name>
</gene>
<dbReference type="Proteomes" id="UP000606653">
    <property type="component" value="Unassembled WGS sequence"/>
</dbReference>
<sequence length="203" mass="23440">MLEFDIMNYVAVSIIFCIYQLIRFLLKKEFNLIHFIFKFVFVLYICLLISVVFFPILVDQQAILARKESIGEDIPFNLVPFKSIYDTFSFGLNHGYYKSLSAALIGNFLLLLPFGLYISAIWGKLRKVKKSIVVGMIISLTIESIQLLEDIFTAAGRSVDIDDIILNTLGFVVGCYVGKYMFQFMQNLSKKYHFVLKNKKEHI</sequence>
<dbReference type="InterPro" id="IPR006976">
    <property type="entry name" value="VanZ-like"/>
</dbReference>
<feature type="transmembrane region" description="Helical" evidence="1">
    <location>
        <begin position="164"/>
        <end position="182"/>
    </location>
</feature>
<evidence type="ECO:0000259" key="2">
    <source>
        <dbReference type="Pfam" id="PF04892"/>
    </source>
</evidence>
<dbReference type="PANTHER" id="PTHR36834:SF1">
    <property type="entry name" value="INTEGRAL MEMBRANE PROTEIN"/>
    <property type="match status" value="1"/>
</dbReference>
<keyword evidence="1" id="KW-0812">Transmembrane</keyword>
<feature type="transmembrane region" description="Helical" evidence="1">
    <location>
        <begin position="6"/>
        <end position="26"/>
    </location>
</feature>
<organism evidence="3 4">
    <name type="scientific">Saccharibacillus kuerlensis</name>
    <dbReference type="NCBI Taxonomy" id="459527"/>
    <lineage>
        <taxon>Bacteria</taxon>
        <taxon>Bacillati</taxon>
        <taxon>Bacillota</taxon>
        <taxon>Bacilli</taxon>
        <taxon>Bacillales</taxon>
        <taxon>Paenibacillaceae</taxon>
        <taxon>Saccharibacillus</taxon>
    </lineage>
</organism>
<keyword evidence="1" id="KW-0472">Membrane</keyword>
<dbReference type="InterPro" id="IPR053150">
    <property type="entry name" value="Teicoplanin_resist-assoc"/>
</dbReference>
<dbReference type="RefSeq" id="WP_018978036.1">
    <property type="nucleotide sequence ID" value="NZ_BMLN01000005.1"/>
</dbReference>
<comment type="caution">
    <text evidence="3">The sequence shown here is derived from an EMBL/GenBank/DDBJ whole genome shotgun (WGS) entry which is preliminary data.</text>
</comment>
<accession>A0ABQ2L2Q1</accession>
<keyword evidence="1" id="KW-1133">Transmembrane helix</keyword>
<evidence type="ECO:0000256" key="1">
    <source>
        <dbReference type="SAM" id="Phobius"/>
    </source>
</evidence>
<dbReference type="Pfam" id="PF04892">
    <property type="entry name" value="VanZ"/>
    <property type="match status" value="1"/>
</dbReference>
<dbReference type="PANTHER" id="PTHR36834">
    <property type="entry name" value="MEMBRANE PROTEIN-RELATED"/>
    <property type="match status" value="1"/>
</dbReference>
<feature type="transmembrane region" description="Helical" evidence="1">
    <location>
        <begin position="100"/>
        <end position="120"/>
    </location>
</feature>
<dbReference type="EMBL" id="BMLN01000005">
    <property type="protein sequence ID" value="GGO00492.1"/>
    <property type="molecule type" value="Genomic_DNA"/>
</dbReference>